<accession>A0ABQ8S264</accession>
<proteinExistence type="predicted"/>
<keyword evidence="2" id="KW-1185">Reference proteome</keyword>
<sequence length="73" mass="7851">MSPGSSTESYPAFARIGLKENPGKISTSSFEVSDHFLLHPVLTCLRSRTLLPSHSGIKFGHPIATVRETGAVK</sequence>
<comment type="caution">
    <text evidence="1">The sequence shown here is derived from an EMBL/GenBank/DDBJ whole genome shotgun (WGS) entry which is preliminary data.</text>
</comment>
<gene>
    <name evidence="1" type="ORF">ANN_24113</name>
</gene>
<name>A0ABQ8S264_PERAM</name>
<organism evidence="1 2">
    <name type="scientific">Periplaneta americana</name>
    <name type="common">American cockroach</name>
    <name type="synonym">Blatta americana</name>
    <dbReference type="NCBI Taxonomy" id="6978"/>
    <lineage>
        <taxon>Eukaryota</taxon>
        <taxon>Metazoa</taxon>
        <taxon>Ecdysozoa</taxon>
        <taxon>Arthropoda</taxon>
        <taxon>Hexapoda</taxon>
        <taxon>Insecta</taxon>
        <taxon>Pterygota</taxon>
        <taxon>Neoptera</taxon>
        <taxon>Polyneoptera</taxon>
        <taxon>Dictyoptera</taxon>
        <taxon>Blattodea</taxon>
        <taxon>Blattoidea</taxon>
        <taxon>Blattidae</taxon>
        <taxon>Blattinae</taxon>
        <taxon>Periplaneta</taxon>
    </lineage>
</organism>
<dbReference type="EMBL" id="JAJSOF020000037">
    <property type="protein sequence ID" value="KAJ4428099.1"/>
    <property type="molecule type" value="Genomic_DNA"/>
</dbReference>
<evidence type="ECO:0000313" key="2">
    <source>
        <dbReference type="Proteomes" id="UP001148838"/>
    </source>
</evidence>
<dbReference type="Proteomes" id="UP001148838">
    <property type="component" value="Unassembled WGS sequence"/>
</dbReference>
<protein>
    <submittedName>
        <fullName evidence="1">Uncharacterized protein</fullName>
    </submittedName>
</protein>
<reference evidence="1 2" key="1">
    <citation type="journal article" date="2022" name="Allergy">
        <title>Genome assembly and annotation of Periplaneta americana reveal a comprehensive cockroach allergen profile.</title>
        <authorList>
            <person name="Wang L."/>
            <person name="Xiong Q."/>
            <person name="Saelim N."/>
            <person name="Wang L."/>
            <person name="Nong W."/>
            <person name="Wan A.T."/>
            <person name="Shi M."/>
            <person name="Liu X."/>
            <person name="Cao Q."/>
            <person name="Hui J.H.L."/>
            <person name="Sookrung N."/>
            <person name="Leung T.F."/>
            <person name="Tungtrongchitr A."/>
            <person name="Tsui S.K.W."/>
        </authorList>
    </citation>
    <scope>NUCLEOTIDE SEQUENCE [LARGE SCALE GENOMIC DNA]</scope>
    <source>
        <strain evidence="1">PWHHKU_190912</strain>
    </source>
</reference>
<evidence type="ECO:0000313" key="1">
    <source>
        <dbReference type="EMBL" id="KAJ4428099.1"/>
    </source>
</evidence>